<keyword evidence="2" id="KW-1185">Reference proteome</keyword>
<reference evidence="1 2" key="1">
    <citation type="submission" date="2019-07" db="EMBL/GenBank/DDBJ databases">
        <title>Genomic Encyclopedia of Type Strains, Phase IV (KMG-IV): sequencing the most valuable type-strain genomes for metagenomic binning, comparative biology and taxonomic classification.</title>
        <authorList>
            <person name="Goeker M."/>
        </authorList>
    </citation>
    <scope>NUCLEOTIDE SEQUENCE [LARGE SCALE GENOMIC DNA]</scope>
    <source>
        <strain evidence="1 2">SS015</strain>
    </source>
</reference>
<evidence type="ECO:0000313" key="1">
    <source>
        <dbReference type="EMBL" id="TYO99873.1"/>
    </source>
</evidence>
<accession>A0A5D3WNG5</accession>
<gene>
    <name evidence="1" type="ORF">EDC39_10133</name>
</gene>
<name>A0A5D3WNG5_9BACT</name>
<sequence length="48" mass="5606">MAEKRCHNCRMLFPEEELLIREDNGEPVCEDCSELIQGEDLSCRYDEG</sequence>
<dbReference type="RefSeq" id="WP_187426554.1">
    <property type="nucleotide sequence ID" value="NZ_VNIB01000001.1"/>
</dbReference>
<proteinExistence type="predicted"/>
<dbReference type="EMBL" id="VNIB01000001">
    <property type="protein sequence ID" value="TYO99873.1"/>
    <property type="molecule type" value="Genomic_DNA"/>
</dbReference>
<dbReference type="AlphaFoldDB" id="A0A5D3WNG5"/>
<comment type="caution">
    <text evidence="1">The sequence shown here is derived from an EMBL/GenBank/DDBJ whole genome shotgun (WGS) entry which is preliminary data.</text>
</comment>
<organism evidence="1 2">
    <name type="scientific">Geothermobacter ehrlichii</name>
    <dbReference type="NCBI Taxonomy" id="213224"/>
    <lineage>
        <taxon>Bacteria</taxon>
        <taxon>Pseudomonadati</taxon>
        <taxon>Thermodesulfobacteriota</taxon>
        <taxon>Desulfuromonadia</taxon>
        <taxon>Desulfuromonadales</taxon>
        <taxon>Geothermobacteraceae</taxon>
        <taxon>Geothermobacter</taxon>
    </lineage>
</organism>
<protein>
    <submittedName>
        <fullName evidence="1">Uncharacterized protein</fullName>
    </submittedName>
</protein>
<dbReference type="Proteomes" id="UP000324159">
    <property type="component" value="Unassembled WGS sequence"/>
</dbReference>
<evidence type="ECO:0000313" key="2">
    <source>
        <dbReference type="Proteomes" id="UP000324159"/>
    </source>
</evidence>